<feature type="transmembrane region" description="Helical" evidence="1">
    <location>
        <begin position="52"/>
        <end position="71"/>
    </location>
</feature>
<evidence type="ECO:0000256" key="1">
    <source>
        <dbReference type="SAM" id="Phobius"/>
    </source>
</evidence>
<dbReference type="AlphaFoldDB" id="A0A317T4Y2"/>
<name>A0A317T4Y2_9CHLB</name>
<protein>
    <submittedName>
        <fullName evidence="2">Uncharacterized protein</fullName>
    </submittedName>
</protein>
<accession>A0A317T4Y2</accession>
<keyword evidence="1" id="KW-0812">Transmembrane</keyword>
<dbReference type="RefSeq" id="WP_146204152.1">
    <property type="nucleotide sequence ID" value="NZ_PDNZ01000005.1"/>
</dbReference>
<dbReference type="OrthoDB" id="598319at2"/>
<keyword evidence="1" id="KW-1133">Transmembrane helix</keyword>
<evidence type="ECO:0000313" key="3">
    <source>
        <dbReference type="Proteomes" id="UP000246278"/>
    </source>
</evidence>
<proteinExistence type="predicted"/>
<sequence>MKEGYKRKQLMKTGLQIVFAIAWFPILWLFLSVTLGKLFAMFIGIAWLEHSLVIGLSLLLIFFAFRYLVLLSERIFGEK</sequence>
<keyword evidence="3" id="KW-1185">Reference proteome</keyword>
<evidence type="ECO:0000313" key="2">
    <source>
        <dbReference type="EMBL" id="PWW81772.1"/>
    </source>
</evidence>
<gene>
    <name evidence="2" type="ORF">CR164_08075</name>
</gene>
<dbReference type="EMBL" id="PDNZ01000005">
    <property type="protein sequence ID" value="PWW81772.1"/>
    <property type="molecule type" value="Genomic_DNA"/>
</dbReference>
<dbReference type="Proteomes" id="UP000246278">
    <property type="component" value="Unassembled WGS sequence"/>
</dbReference>
<feature type="transmembrane region" description="Helical" evidence="1">
    <location>
        <begin position="21"/>
        <end position="46"/>
    </location>
</feature>
<comment type="caution">
    <text evidence="2">The sequence shown here is derived from an EMBL/GenBank/DDBJ whole genome shotgun (WGS) entry which is preliminary data.</text>
</comment>
<reference evidence="3" key="1">
    <citation type="submission" date="2017-10" db="EMBL/GenBank/DDBJ databases">
        <authorList>
            <person name="Gaisin V.A."/>
            <person name="Rysina M.S."/>
            <person name="Grouzdev D.S."/>
        </authorList>
    </citation>
    <scope>NUCLEOTIDE SEQUENCE [LARGE SCALE GENOMIC DNA]</scope>
    <source>
        <strain evidence="3">V1</strain>
    </source>
</reference>
<organism evidence="2 3">
    <name type="scientific">Prosthecochloris marina</name>
    <dbReference type="NCBI Taxonomy" id="2017681"/>
    <lineage>
        <taxon>Bacteria</taxon>
        <taxon>Pseudomonadati</taxon>
        <taxon>Chlorobiota</taxon>
        <taxon>Chlorobiia</taxon>
        <taxon>Chlorobiales</taxon>
        <taxon>Chlorobiaceae</taxon>
        <taxon>Prosthecochloris</taxon>
    </lineage>
</organism>
<keyword evidence="1" id="KW-0472">Membrane</keyword>